<dbReference type="AlphaFoldDB" id="A0A0D8IC51"/>
<keyword evidence="2" id="KW-1185">Reference proteome</keyword>
<dbReference type="Proteomes" id="UP000035704">
    <property type="component" value="Chromosome"/>
</dbReference>
<evidence type="ECO:0000313" key="2">
    <source>
        <dbReference type="Proteomes" id="UP000035704"/>
    </source>
</evidence>
<gene>
    <name evidence="1" type="primary">spoVAA</name>
    <name evidence="1" type="ORF">CACET_c15120</name>
</gene>
<evidence type="ECO:0000313" key="1">
    <source>
        <dbReference type="EMBL" id="AKL94961.1"/>
    </source>
</evidence>
<dbReference type="STRING" id="84022.CACET_c15120"/>
<organism evidence="1 2">
    <name type="scientific">Clostridium aceticum</name>
    <dbReference type="NCBI Taxonomy" id="84022"/>
    <lineage>
        <taxon>Bacteria</taxon>
        <taxon>Bacillati</taxon>
        <taxon>Bacillota</taxon>
        <taxon>Clostridia</taxon>
        <taxon>Eubacteriales</taxon>
        <taxon>Clostridiaceae</taxon>
        <taxon>Clostridium</taxon>
    </lineage>
</organism>
<sequence>MEKKQPQEIFLQSKGKVRCNSKEVILLKDLIDVSIEDQGTRNKINDIEYKMNGAQGQTTYVISMLSIISLIKNKFPSITVYVLGEPDILMVFTDIEVENRDRTKLIKVICICFLLFVGSATAIINFHSDVDMPQTQKTIYRIITGRETDQLLLLQIPYSLGIGAGMSIFFNHIFKKRINNEPSPLEVEVHLYQENMDQYIKNMSEKHNR</sequence>
<dbReference type="RefSeq" id="WP_044823726.1">
    <property type="nucleotide sequence ID" value="NZ_CP009687.1"/>
</dbReference>
<name>A0A0D8IC51_9CLOT</name>
<protein>
    <submittedName>
        <fullName evidence="1">Stage V sporulation protein AA</fullName>
    </submittedName>
</protein>
<reference evidence="1 2" key="1">
    <citation type="submission" date="2014-10" db="EMBL/GenBank/DDBJ databases">
        <title>Genome sequence of Clostridium aceticum DSM 1496.</title>
        <authorList>
            <person name="Poehlein A."/>
            <person name="Schiel-Bengelsdorf B."/>
            <person name="Gottschalk G."/>
            <person name="Duerre P."/>
            <person name="Daniel R."/>
        </authorList>
    </citation>
    <scope>NUCLEOTIDE SEQUENCE [LARGE SCALE GENOMIC DNA]</scope>
    <source>
        <strain evidence="1 2">DSM 1496</strain>
    </source>
</reference>
<dbReference type="KEGG" id="cace:CACET_c15120"/>
<accession>A0A0D8IC51</accession>
<dbReference type="Pfam" id="PF12164">
    <property type="entry name" value="SporV_AA"/>
    <property type="match status" value="1"/>
</dbReference>
<dbReference type="OrthoDB" id="9782754at2"/>
<dbReference type="Gene3D" id="2.60.480.10">
    <property type="entry name" value="eubacterium ventriosum atcc domain"/>
    <property type="match status" value="1"/>
</dbReference>
<dbReference type="PATRIC" id="fig|84022.5.peg.2964"/>
<dbReference type="InterPro" id="IPR021997">
    <property type="entry name" value="SporV_AA"/>
</dbReference>
<proteinExistence type="predicted"/>
<dbReference type="InterPro" id="IPR038548">
    <property type="entry name" value="SporV_AA_N_sf"/>
</dbReference>
<dbReference type="EMBL" id="CP009687">
    <property type="protein sequence ID" value="AKL94961.1"/>
    <property type="molecule type" value="Genomic_DNA"/>
</dbReference>